<accession>A6G702</accession>
<evidence type="ECO:0000313" key="2">
    <source>
        <dbReference type="EMBL" id="EDM78278.1"/>
    </source>
</evidence>
<evidence type="ECO:0000313" key="3">
    <source>
        <dbReference type="Proteomes" id="UP000005801"/>
    </source>
</evidence>
<dbReference type="RefSeq" id="WP_006972497.1">
    <property type="nucleotide sequence ID" value="NZ_ABCS01000032.1"/>
</dbReference>
<dbReference type="EMBL" id="ABCS01000032">
    <property type="protein sequence ID" value="EDM78278.1"/>
    <property type="molecule type" value="Genomic_DNA"/>
</dbReference>
<comment type="caution">
    <text evidence="2">The sequence shown here is derived from an EMBL/GenBank/DDBJ whole genome shotgun (WGS) entry which is preliminary data.</text>
</comment>
<sequence length="432" mass="46785">MSTLGEDGIDTTAADELGDEGETSPKLDLTTGGGQEGAEDEGGDEECGPEHLPTPNATLTGTVYAPNLEIPISGALVYLVDEDPEPVPDGVYCAECVELPCEKHYVLTEPDGSFELPAVAGPGQKFVVQKGQFLHVTEMDVAQGDVQVPAVDSSLPGEWNPAAGHWIPRIAVFETFNDSIYDLLAKIGLGQIDSYGALVDGTEQFDVLDPYSEGQLLDNLDAMMGYHIIFVPCMSQGGLGQPANRLDNIRSWTEAGGKWYVTDWANEYLYEPFPDYQDFHDPDYPDLGSYESHGTITDPDLLAWLSALPPGLKDIGGGSPTLNNLPSVTLEDNWSGLDMIHDIFVQNEEGEDVNVGHHEWVSGPCGACTDSNTERPMTVSGQWGCGRMMFSTYHTTEFEHQGLTPQELVLLYIILEIGVCHGEAPPPPPPIE</sequence>
<dbReference type="eggNOG" id="ENOG5030TDY">
    <property type="taxonomic scope" value="Bacteria"/>
</dbReference>
<dbReference type="OrthoDB" id="1269406at2"/>
<evidence type="ECO:0000256" key="1">
    <source>
        <dbReference type="SAM" id="MobiDB-lite"/>
    </source>
</evidence>
<protein>
    <submittedName>
        <fullName evidence="2">Uncharacterized protein</fullName>
    </submittedName>
</protein>
<gene>
    <name evidence="2" type="ORF">PPSIR1_08866</name>
</gene>
<proteinExistence type="predicted"/>
<feature type="region of interest" description="Disordered" evidence="1">
    <location>
        <begin position="1"/>
        <end position="57"/>
    </location>
</feature>
<dbReference type="AlphaFoldDB" id="A6G702"/>
<name>A6G702_9BACT</name>
<keyword evidence="3" id="KW-1185">Reference proteome</keyword>
<dbReference type="Proteomes" id="UP000005801">
    <property type="component" value="Unassembled WGS sequence"/>
</dbReference>
<reference evidence="2 3" key="1">
    <citation type="submission" date="2007-06" db="EMBL/GenBank/DDBJ databases">
        <authorList>
            <person name="Shimkets L."/>
            <person name="Ferriera S."/>
            <person name="Johnson J."/>
            <person name="Kravitz S."/>
            <person name="Beeson K."/>
            <person name="Sutton G."/>
            <person name="Rogers Y.-H."/>
            <person name="Friedman R."/>
            <person name="Frazier M."/>
            <person name="Venter J.C."/>
        </authorList>
    </citation>
    <scope>NUCLEOTIDE SEQUENCE [LARGE SCALE GENOMIC DNA]</scope>
    <source>
        <strain evidence="2 3">SIR-1</strain>
    </source>
</reference>
<feature type="compositionally biased region" description="Acidic residues" evidence="1">
    <location>
        <begin position="37"/>
        <end position="47"/>
    </location>
</feature>
<organism evidence="2 3">
    <name type="scientific">Plesiocystis pacifica SIR-1</name>
    <dbReference type="NCBI Taxonomy" id="391625"/>
    <lineage>
        <taxon>Bacteria</taxon>
        <taxon>Pseudomonadati</taxon>
        <taxon>Myxococcota</taxon>
        <taxon>Polyangia</taxon>
        <taxon>Nannocystales</taxon>
        <taxon>Nannocystaceae</taxon>
        <taxon>Plesiocystis</taxon>
    </lineage>
</organism>